<dbReference type="PANTHER" id="PTHR30481">
    <property type="entry name" value="DNA ADENINE METHYLASE"/>
    <property type="match status" value="1"/>
</dbReference>
<dbReference type="GO" id="GO:0009007">
    <property type="term" value="F:site-specific DNA-methyltransferase (adenine-specific) activity"/>
    <property type="evidence" value="ECO:0007669"/>
    <property type="project" value="UniProtKB-EC"/>
</dbReference>
<organism evidence="4 5">
    <name type="scientific">Limnohabitans radicicola</name>
    <dbReference type="NCBI Taxonomy" id="2771427"/>
    <lineage>
        <taxon>Bacteria</taxon>
        <taxon>Pseudomonadati</taxon>
        <taxon>Pseudomonadota</taxon>
        <taxon>Betaproteobacteria</taxon>
        <taxon>Burkholderiales</taxon>
        <taxon>Comamonadaceae</taxon>
        <taxon>Limnohabitans</taxon>
    </lineage>
</organism>
<evidence type="ECO:0000256" key="1">
    <source>
        <dbReference type="ARBA" id="ARBA00022603"/>
    </source>
</evidence>
<dbReference type="Proteomes" id="UP000647424">
    <property type="component" value="Unassembled WGS sequence"/>
</dbReference>
<name>A0A927IMQ2_9BURK</name>
<dbReference type="GO" id="GO:0043565">
    <property type="term" value="F:sequence-specific DNA binding"/>
    <property type="evidence" value="ECO:0007669"/>
    <property type="project" value="TreeGrafter"/>
</dbReference>
<dbReference type="InterPro" id="IPR012327">
    <property type="entry name" value="MeTrfase_D12"/>
</dbReference>
<dbReference type="PRINTS" id="PR00505">
    <property type="entry name" value="D12N6MTFRASE"/>
</dbReference>
<comment type="caution">
    <text evidence="4">The sequence shown here is derived from an EMBL/GenBank/DDBJ whole genome shotgun (WGS) entry which is preliminary data.</text>
</comment>
<gene>
    <name evidence="4" type="ORF">IC609_15785</name>
</gene>
<protein>
    <submittedName>
        <fullName evidence="4">DNA adenine methylase</fullName>
    </submittedName>
</protein>
<proteinExistence type="predicted"/>
<dbReference type="AlphaFoldDB" id="A0A927IMQ2"/>
<evidence type="ECO:0000256" key="3">
    <source>
        <dbReference type="ARBA" id="ARBA00022691"/>
    </source>
</evidence>
<keyword evidence="1 4" id="KW-0489">Methyltransferase</keyword>
<dbReference type="Pfam" id="PF02086">
    <property type="entry name" value="MethyltransfD12"/>
    <property type="match status" value="1"/>
</dbReference>
<dbReference type="GO" id="GO:0009307">
    <property type="term" value="P:DNA restriction-modification system"/>
    <property type="evidence" value="ECO:0007669"/>
    <property type="project" value="InterPro"/>
</dbReference>
<keyword evidence="3" id="KW-0949">S-adenosyl-L-methionine</keyword>
<dbReference type="SUPFAM" id="SSF53335">
    <property type="entry name" value="S-adenosyl-L-methionine-dependent methyltransferases"/>
    <property type="match status" value="1"/>
</dbReference>
<reference evidence="4" key="1">
    <citation type="submission" date="2020-09" db="EMBL/GenBank/DDBJ databases">
        <title>Genome seq and assembly of Limnohabitants sp.</title>
        <authorList>
            <person name="Chhetri G."/>
        </authorList>
    </citation>
    <scope>NUCLEOTIDE SEQUENCE</scope>
    <source>
        <strain evidence="4">JUR4</strain>
    </source>
</reference>
<evidence type="ECO:0000313" key="5">
    <source>
        <dbReference type="Proteomes" id="UP000647424"/>
    </source>
</evidence>
<keyword evidence="2" id="KW-0808">Transferase</keyword>
<keyword evidence="5" id="KW-1185">Reference proteome</keyword>
<dbReference type="PANTHER" id="PTHR30481:SF2">
    <property type="entry name" value="SITE-SPECIFIC DNA-METHYLTRANSFERASE (ADENINE-SPECIFIC)"/>
    <property type="match status" value="1"/>
</dbReference>
<evidence type="ECO:0000256" key="2">
    <source>
        <dbReference type="ARBA" id="ARBA00022679"/>
    </source>
</evidence>
<dbReference type="InterPro" id="IPR029063">
    <property type="entry name" value="SAM-dependent_MTases_sf"/>
</dbReference>
<dbReference type="GO" id="GO:1904047">
    <property type="term" value="F:S-adenosyl-L-methionine binding"/>
    <property type="evidence" value="ECO:0007669"/>
    <property type="project" value="TreeGrafter"/>
</dbReference>
<sequence length="342" mass="38130">MTTDATALQRQNRRIERLKEQGVTRATILVHSECKPALEGLRHHFVDPDKAQALASLVEQLHDKKAPTNVAQVRQLSPFRYPGGKTWLVPEVRKWLTASKITPSVFVEPFAGGAMAGLSAAAEGLAEHVFLGELDDDVAAVWQTIFHGKPADVKWLCKQIIDFDVNLENVRSILDGNPKSIRGRAFRTIVKNRMQRGGIMAAGAGLVKTGEAGRGLNSRWYPETLARRIEALQAMRDRITFEQADAFEVVQRYADDANAFFFVDPPYTAGGKKAGARLYTHNEIDHEGLFALMASVRGSVMLTYDDAPEVRSMAERHGFRIEPVPMKNTHHEVIRELLILKP</sequence>
<dbReference type="RefSeq" id="WP_191820490.1">
    <property type="nucleotide sequence ID" value="NZ_JACYFT010000007.1"/>
</dbReference>
<dbReference type="GO" id="GO:0006298">
    <property type="term" value="P:mismatch repair"/>
    <property type="evidence" value="ECO:0007669"/>
    <property type="project" value="TreeGrafter"/>
</dbReference>
<dbReference type="EMBL" id="JACYFT010000007">
    <property type="protein sequence ID" value="MBD8051998.1"/>
    <property type="molecule type" value="Genomic_DNA"/>
</dbReference>
<evidence type="ECO:0000313" key="4">
    <source>
        <dbReference type="EMBL" id="MBD8051998.1"/>
    </source>
</evidence>
<accession>A0A927IMQ2</accession>
<dbReference type="GO" id="GO:0032259">
    <property type="term" value="P:methylation"/>
    <property type="evidence" value="ECO:0007669"/>
    <property type="project" value="UniProtKB-KW"/>
</dbReference>
<dbReference type="Gene3D" id="3.40.50.150">
    <property type="entry name" value="Vaccinia Virus protein VP39"/>
    <property type="match status" value="2"/>
</dbReference>